<dbReference type="AlphaFoldDB" id="G3JEI2"/>
<dbReference type="InParanoid" id="G3JEI2"/>
<gene>
    <name evidence="1" type="ORF">CCM_04367</name>
</gene>
<evidence type="ECO:0000313" key="2">
    <source>
        <dbReference type="Proteomes" id="UP000001610"/>
    </source>
</evidence>
<dbReference type="GeneID" id="18166390"/>
<name>G3JEI2_CORMM</name>
<organism evidence="1 2">
    <name type="scientific">Cordyceps militaris (strain CM01)</name>
    <name type="common">Caterpillar fungus</name>
    <dbReference type="NCBI Taxonomy" id="983644"/>
    <lineage>
        <taxon>Eukaryota</taxon>
        <taxon>Fungi</taxon>
        <taxon>Dikarya</taxon>
        <taxon>Ascomycota</taxon>
        <taxon>Pezizomycotina</taxon>
        <taxon>Sordariomycetes</taxon>
        <taxon>Hypocreomycetidae</taxon>
        <taxon>Hypocreales</taxon>
        <taxon>Cordycipitaceae</taxon>
        <taxon>Cordyceps</taxon>
    </lineage>
</organism>
<dbReference type="VEuPathDB" id="FungiDB:CCM_04367"/>
<dbReference type="RefSeq" id="XP_006669578.1">
    <property type="nucleotide sequence ID" value="XM_006669515.1"/>
</dbReference>
<accession>G3JEI2</accession>
<evidence type="ECO:0000313" key="1">
    <source>
        <dbReference type="EMBL" id="EGX92995.1"/>
    </source>
</evidence>
<dbReference type="Proteomes" id="UP000001610">
    <property type="component" value="Unassembled WGS sequence"/>
</dbReference>
<reference evidence="1 2" key="1">
    <citation type="journal article" date="2011" name="Genome Biol.">
        <title>Genome sequence of the insect pathogenic fungus Cordyceps militaris, a valued traditional Chinese medicine.</title>
        <authorList>
            <person name="Zheng P."/>
            <person name="Xia Y."/>
            <person name="Xiao G."/>
            <person name="Xiong C."/>
            <person name="Hu X."/>
            <person name="Zhang S."/>
            <person name="Zheng H."/>
            <person name="Huang Y."/>
            <person name="Zhou Y."/>
            <person name="Wang S."/>
            <person name="Zhao G.P."/>
            <person name="Liu X."/>
            <person name="St Leger R.J."/>
            <person name="Wang C."/>
        </authorList>
    </citation>
    <scope>NUCLEOTIDE SEQUENCE [LARGE SCALE GENOMIC DNA]</scope>
    <source>
        <strain evidence="1 2">CM01</strain>
    </source>
</reference>
<protein>
    <submittedName>
        <fullName evidence="1">Uncharacterized protein</fullName>
    </submittedName>
</protein>
<sequence length="57" mass="6113">MCHSKNPALVAELAIGVHGLFVSVRLPLQTFSAQTVIPCMIWIEDQGSVQATVYGGQ</sequence>
<keyword evidence="2" id="KW-1185">Reference proteome</keyword>
<dbReference type="HOGENOM" id="CLU_2996437_0_0_1"/>
<dbReference type="KEGG" id="cmt:CCM_04367"/>
<dbReference type="EMBL" id="JH126401">
    <property type="protein sequence ID" value="EGX92995.1"/>
    <property type="molecule type" value="Genomic_DNA"/>
</dbReference>
<proteinExistence type="predicted"/>